<feature type="region of interest" description="Disordered" evidence="1">
    <location>
        <begin position="15"/>
        <end position="42"/>
    </location>
</feature>
<dbReference type="WBParaSite" id="Csp11.Scaffold556.g3756.t1">
    <property type="protein sequence ID" value="Csp11.Scaffold556.g3756.t1"/>
    <property type="gene ID" value="Csp11.Scaffold556.g3756"/>
</dbReference>
<feature type="compositionally biased region" description="Basic and acidic residues" evidence="1">
    <location>
        <begin position="25"/>
        <end position="42"/>
    </location>
</feature>
<evidence type="ECO:0000256" key="1">
    <source>
        <dbReference type="SAM" id="MobiDB-lite"/>
    </source>
</evidence>
<dbReference type="AlphaFoldDB" id="A0A1I7T9J0"/>
<sequence length="75" mass="8715">MQQFLLEVDVKQEKTRELSGAQTQHHHETVHNKEKSKLKDERESVYRKVSRIGLNSIIPSHPSDTNSSMWFIIVG</sequence>
<name>A0A1I7T9J0_9PELO</name>
<protein>
    <submittedName>
        <fullName evidence="3">Ovule protein</fullName>
    </submittedName>
</protein>
<reference evidence="3" key="1">
    <citation type="submission" date="2016-11" db="UniProtKB">
        <authorList>
            <consortium name="WormBaseParasite"/>
        </authorList>
    </citation>
    <scope>IDENTIFICATION</scope>
</reference>
<proteinExistence type="predicted"/>
<organism evidence="2 3">
    <name type="scientific">Caenorhabditis tropicalis</name>
    <dbReference type="NCBI Taxonomy" id="1561998"/>
    <lineage>
        <taxon>Eukaryota</taxon>
        <taxon>Metazoa</taxon>
        <taxon>Ecdysozoa</taxon>
        <taxon>Nematoda</taxon>
        <taxon>Chromadorea</taxon>
        <taxon>Rhabditida</taxon>
        <taxon>Rhabditina</taxon>
        <taxon>Rhabditomorpha</taxon>
        <taxon>Rhabditoidea</taxon>
        <taxon>Rhabditidae</taxon>
        <taxon>Peloderinae</taxon>
        <taxon>Caenorhabditis</taxon>
    </lineage>
</organism>
<keyword evidence="2" id="KW-1185">Reference proteome</keyword>
<dbReference type="Proteomes" id="UP000095282">
    <property type="component" value="Unplaced"/>
</dbReference>
<evidence type="ECO:0000313" key="2">
    <source>
        <dbReference type="Proteomes" id="UP000095282"/>
    </source>
</evidence>
<evidence type="ECO:0000313" key="3">
    <source>
        <dbReference type="WBParaSite" id="Csp11.Scaffold556.g3756.t1"/>
    </source>
</evidence>
<accession>A0A1I7T9J0</accession>